<dbReference type="AlphaFoldDB" id="A0A5C4XDK8"/>
<accession>A0A5C4XDK8</accession>
<dbReference type="EMBL" id="VDMN01000005">
    <property type="protein sequence ID" value="TNM61565.1"/>
    <property type="molecule type" value="Genomic_DNA"/>
</dbReference>
<keyword evidence="2" id="KW-1185">Reference proteome</keyword>
<reference evidence="1 2" key="1">
    <citation type="submission" date="2019-06" db="EMBL/GenBank/DDBJ databases">
        <title>The draft genome of Rhizobium smilacinae PTYR-5.</title>
        <authorList>
            <person name="Liu L."/>
            <person name="Li L."/>
            <person name="Zhang X."/>
        </authorList>
    </citation>
    <scope>NUCLEOTIDE SEQUENCE [LARGE SCALE GENOMIC DNA]</scope>
    <source>
        <strain evidence="1 2">PTYR-5</strain>
    </source>
</reference>
<proteinExistence type="predicted"/>
<protein>
    <submittedName>
        <fullName evidence="1">VOC family protein</fullName>
    </submittedName>
</protein>
<dbReference type="SUPFAM" id="SSF54593">
    <property type="entry name" value="Glyoxalase/Bleomycin resistance protein/Dihydroxybiphenyl dioxygenase"/>
    <property type="match status" value="1"/>
</dbReference>
<comment type="caution">
    <text evidence="1">The sequence shown here is derived from an EMBL/GenBank/DDBJ whole genome shotgun (WGS) entry which is preliminary data.</text>
</comment>
<gene>
    <name evidence="1" type="ORF">FHP24_20005</name>
</gene>
<organism evidence="1 2">
    <name type="scientific">Aliirhizobium smilacinae</name>
    <dbReference type="NCBI Taxonomy" id="1395944"/>
    <lineage>
        <taxon>Bacteria</taxon>
        <taxon>Pseudomonadati</taxon>
        <taxon>Pseudomonadota</taxon>
        <taxon>Alphaproteobacteria</taxon>
        <taxon>Hyphomicrobiales</taxon>
        <taxon>Rhizobiaceae</taxon>
        <taxon>Aliirhizobium</taxon>
    </lineage>
</organism>
<dbReference type="InterPro" id="IPR029068">
    <property type="entry name" value="Glyas_Bleomycin-R_OHBP_Dase"/>
</dbReference>
<dbReference type="OrthoDB" id="2453533at2"/>
<evidence type="ECO:0000313" key="2">
    <source>
        <dbReference type="Proteomes" id="UP000311605"/>
    </source>
</evidence>
<sequence>MAFENILAGIAVADMQAAKAWYSGFFDREPDRIPMDTDMEWDFPGGSTVQVFGDAKRAGNSSATLVPDNLDAELARLAELGHQPTERSSGKFDIAIFEDLDGNRLVLAKST</sequence>
<dbReference type="CDD" id="cd06587">
    <property type="entry name" value="VOC"/>
    <property type="match status" value="1"/>
</dbReference>
<dbReference type="RefSeq" id="WP_139678012.1">
    <property type="nucleotide sequence ID" value="NZ_VDMN01000005.1"/>
</dbReference>
<name>A0A5C4XDK8_9HYPH</name>
<evidence type="ECO:0000313" key="1">
    <source>
        <dbReference type="EMBL" id="TNM61565.1"/>
    </source>
</evidence>
<dbReference type="Proteomes" id="UP000311605">
    <property type="component" value="Unassembled WGS sequence"/>
</dbReference>
<dbReference type="Gene3D" id="3.10.180.10">
    <property type="entry name" value="2,3-Dihydroxybiphenyl 1,2-Dioxygenase, domain 1"/>
    <property type="match status" value="1"/>
</dbReference>